<gene>
    <name evidence="1" type="ORF">LABALGLTS371_14650</name>
</gene>
<name>A0A2C8ES22_9LACO</name>
<dbReference type="EMBL" id="SRRQ01000015">
    <property type="protein sequence ID" value="TWW10324.1"/>
    <property type="molecule type" value="Genomic_DNA"/>
</dbReference>
<evidence type="ECO:0000313" key="2">
    <source>
        <dbReference type="Proteomes" id="UP000321659"/>
    </source>
</evidence>
<sequence>MSKKLQSIVPIFLLVINTLLFLFLMLQLFPYHLGIIGLFSIQVFLLIDFLVCLKLQFQAQVEGNTKFYVFLISLIELSLISVDSYRDTLNDYNFIYFLIIICIFVLFYLSFKQMKTRRLPYDLLMIFVFLPMLFKIILVLFYIYIGHVVGIY</sequence>
<dbReference type="Proteomes" id="UP000321659">
    <property type="component" value="Unassembled WGS sequence"/>
</dbReference>
<dbReference type="AlphaFoldDB" id="A0A2C8ES22"/>
<organism evidence="1 2">
    <name type="scientific">Dellaglioa algida</name>
    <dbReference type="NCBI Taxonomy" id="105612"/>
    <lineage>
        <taxon>Bacteria</taxon>
        <taxon>Bacillati</taxon>
        <taxon>Bacillota</taxon>
        <taxon>Bacilli</taxon>
        <taxon>Lactobacillales</taxon>
        <taxon>Lactobacillaceae</taxon>
        <taxon>Dellaglioa</taxon>
    </lineage>
</organism>
<protein>
    <submittedName>
        <fullName evidence="1">Uncharacterized protein</fullName>
    </submittedName>
</protein>
<reference evidence="1 2" key="1">
    <citation type="submission" date="2019-04" db="EMBL/GenBank/DDBJ databases">
        <title>In vitro growth and metabolic characteristics of meat-borne Lactobacillus algidus strains.</title>
        <authorList>
            <person name="Sade E."/>
            <person name="Per J."/>
            <person name="Tytti H."/>
            <person name="Johanna B.K."/>
        </authorList>
    </citation>
    <scope>NUCLEOTIDE SEQUENCE [LARGE SCALE GENOMIC DNA]</scope>
    <source>
        <strain evidence="1 2">LTS37-1</strain>
    </source>
</reference>
<evidence type="ECO:0000313" key="1">
    <source>
        <dbReference type="EMBL" id="TWW10324.1"/>
    </source>
</evidence>
<comment type="caution">
    <text evidence="1">The sequence shown here is derived from an EMBL/GenBank/DDBJ whole genome shotgun (WGS) entry which is preliminary data.</text>
</comment>
<accession>A0A2C8ES22</accession>
<proteinExistence type="predicted"/>